<feature type="domain" description="EGF-like" evidence="20">
    <location>
        <begin position="318"/>
        <end position="354"/>
    </location>
</feature>
<organism evidence="22 23">
    <name type="scientific">Muraenolepis orangiensis</name>
    <name type="common">Patagonian moray cod</name>
    <dbReference type="NCBI Taxonomy" id="630683"/>
    <lineage>
        <taxon>Eukaryota</taxon>
        <taxon>Metazoa</taxon>
        <taxon>Chordata</taxon>
        <taxon>Craniata</taxon>
        <taxon>Vertebrata</taxon>
        <taxon>Euteleostomi</taxon>
        <taxon>Actinopterygii</taxon>
        <taxon>Neopterygii</taxon>
        <taxon>Teleostei</taxon>
        <taxon>Neoteleostei</taxon>
        <taxon>Acanthomorphata</taxon>
        <taxon>Zeiogadaria</taxon>
        <taxon>Gadariae</taxon>
        <taxon>Gadiformes</taxon>
        <taxon>Muraenolepidoidei</taxon>
        <taxon>Muraenolepididae</taxon>
        <taxon>Muraenolepis</taxon>
    </lineage>
</organism>
<dbReference type="InterPro" id="IPR001774">
    <property type="entry name" value="DSL"/>
</dbReference>
<evidence type="ECO:0000256" key="10">
    <source>
        <dbReference type="ARBA" id="ARBA00022976"/>
    </source>
</evidence>
<evidence type="ECO:0000256" key="7">
    <source>
        <dbReference type="ARBA" id="ARBA00022782"/>
    </source>
</evidence>
<comment type="function">
    <text evidence="17">Putative Notch ligand involved in the mediation of Notch signaling.</text>
</comment>
<dbReference type="OrthoDB" id="283575at2759"/>
<dbReference type="PROSITE" id="PS51051">
    <property type="entry name" value="DSL"/>
    <property type="match status" value="1"/>
</dbReference>
<dbReference type="AlphaFoldDB" id="A0A9Q0I9L2"/>
<evidence type="ECO:0000256" key="16">
    <source>
        <dbReference type="PROSITE-ProRule" id="PRU00377"/>
    </source>
</evidence>
<feature type="disulfide bond" evidence="16">
    <location>
        <begin position="202"/>
        <end position="211"/>
    </location>
</feature>
<keyword evidence="12 17" id="KW-0472">Membrane</keyword>
<evidence type="ECO:0000259" key="20">
    <source>
        <dbReference type="PROSITE" id="PS50026"/>
    </source>
</evidence>
<dbReference type="GO" id="GO:0035282">
    <property type="term" value="P:segmentation"/>
    <property type="evidence" value="ECO:0007669"/>
    <property type="project" value="UniProtKB-ARBA"/>
</dbReference>
<feature type="domain" description="EGF-like" evidence="20">
    <location>
        <begin position="472"/>
        <end position="508"/>
    </location>
</feature>
<dbReference type="PANTHER" id="PTHR24049">
    <property type="entry name" value="CRUMBS FAMILY MEMBER"/>
    <property type="match status" value="1"/>
</dbReference>
<feature type="domain" description="EGF-like" evidence="20">
    <location>
        <begin position="396"/>
        <end position="432"/>
    </location>
</feature>
<dbReference type="GO" id="GO:0048646">
    <property type="term" value="P:anatomical structure formation involved in morphogenesis"/>
    <property type="evidence" value="ECO:0007669"/>
    <property type="project" value="UniProtKB-ARBA"/>
</dbReference>
<dbReference type="InterPro" id="IPR000742">
    <property type="entry name" value="EGF"/>
</dbReference>
<feature type="disulfide bond" evidence="15">
    <location>
        <begin position="365"/>
        <end position="382"/>
    </location>
</feature>
<evidence type="ECO:0000256" key="1">
    <source>
        <dbReference type="ARBA" id="ARBA00004479"/>
    </source>
</evidence>
<feature type="disulfide bond" evidence="15">
    <location>
        <begin position="384"/>
        <end position="393"/>
    </location>
</feature>
<name>A0A9Q0I9L2_9TELE</name>
<dbReference type="SUPFAM" id="SSF57184">
    <property type="entry name" value="Growth factor receptor domain"/>
    <property type="match status" value="1"/>
</dbReference>
<dbReference type="GO" id="GO:0030182">
    <property type="term" value="P:neuron differentiation"/>
    <property type="evidence" value="ECO:0007669"/>
    <property type="project" value="UniProtKB-ARBA"/>
</dbReference>
<evidence type="ECO:0000256" key="17">
    <source>
        <dbReference type="RuleBase" id="RU280815"/>
    </source>
</evidence>
<dbReference type="Pfam" id="PF12661">
    <property type="entry name" value="hEGF"/>
    <property type="match status" value="1"/>
</dbReference>
<feature type="disulfide bond" evidence="15">
    <location>
        <begin position="460"/>
        <end position="469"/>
    </location>
</feature>
<feature type="disulfide bond" evidence="15">
    <location>
        <begin position="306"/>
        <end position="315"/>
    </location>
</feature>
<dbReference type="Pfam" id="PF00008">
    <property type="entry name" value="EGF"/>
    <property type="match status" value="5"/>
</dbReference>
<dbReference type="GO" id="GO:0030855">
    <property type="term" value="P:epithelial cell differentiation"/>
    <property type="evidence" value="ECO:0007669"/>
    <property type="project" value="UniProtKB-ARBA"/>
</dbReference>
<feature type="compositionally biased region" description="Basic and acidic residues" evidence="18">
    <location>
        <begin position="592"/>
        <end position="602"/>
    </location>
</feature>
<feature type="chain" id="PRO_5040173334" description="Delta-like protein" evidence="19">
    <location>
        <begin position="21"/>
        <end position="659"/>
    </location>
</feature>
<comment type="caution">
    <text evidence="15">Lacks conserved residue(s) required for the propagation of feature annotation.</text>
</comment>
<dbReference type="Pfam" id="PF07657">
    <property type="entry name" value="MNNL"/>
    <property type="match status" value="1"/>
</dbReference>
<dbReference type="Pfam" id="PF01414">
    <property type="entry name" value="DSL"/>
    <property type="match status" value="1"/>
</dbReference>
<evidence type="ECO:0000256" key="5">
    <source>
        <dbReference type="ARBA" id="ARBA00022729"/>
    </source>
</evidence>
<dbReference type="Pfam" id="PF21700">
    <property type="entry name" value="EGF_DL_JAG"/>
    <property type="match status" value="1"/>
</dbReference>
<dbReference type="InterPro" id="IPR051022">
    <property type="entry name" value="Notch_Cell-Fate_Det"/>
</dbReference>
<dbReference type="PROSITE" id="PS51257">
    <property type="entry name" value="PROKAR_LIPOPROTEIN"/>
    <property type="match status" value="1"/>
</dbReference>
<dbReference type="PROSITE" id="PS00022">
    <property type="entry name" value="EGF_1"/>
    <property type="match status" value="8"/>
</dbReference>
<evidence type="ECO:0000313" key="23">
    <source>
        <dbReference type="Proteomes" id="UP001148018"/>
    </source>
</evidence>
<evidence type="ECO:0000256" key="15">
    <source>
        <dbReference type="PROSITE-ProRule" id="PRU00076"/>
    </source>
</evidence>
<feature type="region of interest" description="Disordered" evidence="18">
    <location>
        <begin position="592"/>
        <end position="613"/>
    </location>
</feature>
<feature type="domain" description="DSL" evidence="21">
    <location>
        <begin position="167"/>
        <end position="211"/>
    </location>
</feature>
<proteinExistence type="predicted"/>
<dbReference type="GO" id="GO:0035239">
    <property type="term" value="P:tube morphogenesis"/>
    <property type="evidence" value="ECO:0007669"/>
    <property type="project" value="UniProtKB-ARBA"/>
</dbReference>
<dbReference type="GO" id="GO:0019904">
    <property type="term" value="F:protein domain specific binding"/>
    <property type="evidence" value="ECO:0007669"/>
    <property type="project" value="UniProtKB-ARBA"/>
</dbReference>
<evidence type="ECO:0000256" key="13">
    <source>
        <dbReference type="ARBA" id="ARBA00023157"/>
    </source>
</evidence>
<dbReference type="InterPro" id="IPR013032">
    <property type="entry name" value="EGF-like_CS"/>
</dbReference>
<dbReference type="GO" id="GO:0030097">
    <property type="term" value="P:hemopoiesis"/>
    <property type="evidence" value="ECO:0007669"/>
    <property type="project" value="UniProtKB-ARBA"/>
</dbReference>
<dbReference type="FunFam" id="2.10.25.140:FF:000001">
    <property type="entry name" value="Delta-like protein"/>
    <property type="match status" value="1"/>
</dbReference>
<keyword evidence="13 15" id="KW-1015">Disulfide bond</keyword>
<gene>
    <name evidence="22" type="ORF">NHX12_008229</name>
</gene>
<dbReference type="GO" id="GO:0007417">
    <property type="term" value="P:central nervous system development"/>
    <property type="evidence" value="ECO:0007669"/>
    <property type="project" value="UniProtKB-ARBA"/>
</dbReference>
<sequence length="659" mass="70264">MARELLSSLLLLSFTLSVACSGMFELKIDSFTSAHGACASSQSQSQKEGEGEGGCRVFFSACLKHPQEVVGPAPQCTYGAGRTDVFRVDAGSVAASAPIRVPFHFKWPGSFSLILEAWSAAAAEEEEATDSPPMSRLAAGRSVAVGEAWSRDAYQDDLSAVRFSYRALCDAHYHGDACAAYCRPRDDNFGHYSCDVAGSKVCLDGWTGEYCAIPICSPGCSSEHGECKAPGQCDCRLGWTGPRCDRCQQHPGCLHGTCQQPWQCECKEGWGGLFCNEDLNYCTNHQPCQNQAACSNTGQGSYTCTCRPGYSGKDCELEVHECDSSPCRNGGSCTDLEAGFSCSCPQGFYGNTCEVSAMTCGDGPCFNGGTCEEAELGAAYRCHCPAGFTGSNCEKKLDRCSSSPCANGGKCVDGGHQATCSCRLGFSGPFCRVNVDDCAAGPCLNAGTCVDGVGGFTCRCALGFSGADCSVRADACAREPCLNGGTCFTHISGPVCRCPAGYMGRRCDAPGKVSNKDAALDHMALFKNKMADYNLAREEDALGKNKFDLKKCDPPTVVPSLGVKGSLYQPIFILPEPTDHCVFATELSIKEEKRSNRRDSRGRCPRRRGRKEGSILVDTRGGRGLIPRLPVNQEEHSLLLPVHVKEIGGVGLLWSPTII</sequence>
<dbReference type="SMART" id="SM00181">
    <property type="entry name" value="EGF"/>
    <property type="match status" value="9"/>
</dbReference>
<dbReference type="InterPro" id="IPR009030">
    <property type="entry name" value="Growth_fac_rcpt_cys_sf"/>
</dbReference>
<dbReference type="FunFam" id="2.10.25.10:FF:000347">
    <property type="entry name" value="delta-like protein 3"/>
    <property type="match status" value="1"/>
</dbReference>
<dbReference type="GO" id="GO:0007219">
    <property type="term" value="P:Notch signaling pathway"/>
    <property type="evidence" value="ECO:0007669"/>
    <property type="project" value="UniProtKB-KW"/>
</dbReference>
<evidence type="ECO:0000256" key="6">
    <source>
        <dbReference type="ARBA" id="ARBA00022737"/>
    </source>
</evidence>
<dbReference type="Gene3D" id="2.10.25.10">
    <property type="entry name" value="Laminin"/>
    <property type="match status" value="7"/>
</dbReference>
<comment type="subcellular location">
    <subcellularLocation>
        <location evidence="1 17">Membrane</location>
        <topology evidence="1 17">Single-pass type I membrane protein</topology>
    </subcellularLocation>
</comment>
<keyword evidence="2 17" id="KW-0217">Developmental protein</keyword>
<accession>A0A9Q0I9L2</accession>
<dbReference type="PROSITE" id="PS01186">
    <property type="entry name" value="EGF_2"/>
    <property type="match status" value="7"/>
</dbReference>
<keyword evidence="23" id="KW-1185">Reference proteome</keyword>
<protein>
    <recommendedName>
        <fullName evidence="17">Delta-like protein</fullName>
    </recommendedName>
</protein>
<keyword evidence="10" id="KW-0914">Notch signaling pathway</keyword>
<dbReference type="GO" id="GO:0048863">
    <property type="term" value="P:stem cell differentiation"/>
    <property type="evidence" value="ECO:0007669"/>
    <property type="project" value="UniProtKB-ARBA"/>
</dbReference>
<keyword evidence="6 17" id="KW-0677">Repeat</keyword>
<feature type="domain" description="EGF-like" evidence="20">
    <location>
        <begin position="212"/>
        <end position="245"/>
    </location>
</feature>
<comment type="caution">
    <text evidence="22">The sequence shown here is derived from an EMBL/GenBank/DDBJ whole genome shotgun (WGS) entry which is preliminary data.</text>
</comment>
<dbReference type="SMART" id="SM00051">
    <property type="entry name" value="DSL"/>
    <property type="match status" value="1"/>
</dbReference>
<dbReference type="EMBL" id="JANIIK010000114">
    <property type="protein sequence ID" value="KAJ3590275.1"/>
    <property type="molecule type" value="Genomic_DNA"/>
</dbReference>
<dbReference type="FunFam" id="2.10.25.10:FF:000018">
    <property type="entry name" value="Delta-like 1"/>
    <property type="match status" value="1"/>
</dbReference>
<dbReference type="GO" id="GO:0016020">
    <property type="term" value="C:membrane"/>
    <property type="evidence" value="ECO:0007669"/>
    <property type="project" value="UniProtKB-SubCell"/>
</dbReference>
<evidence type="ECO:0000256" key="2">
    <source>
        <dbReference type="ARBA" id="ARBA00022473"/>
    </source>
</evidence>
<dbReference type="GO" id="GO:0071944">
    <property type="term" value="C:cell periphery"/>
    <property type="evidence" value="ECO:0007669"/>
    <property type="project" value="UniProtKB-ARBA"/>
</dbReference>
<dbReference type="CDD" id="cd00054">
    <property type="entry name" value="EGF_CA"/>
    <property type="match status" value="6"/>
</dbReference>
<feature type="disulfide bond" evidence="16">
    <location>
        <begin position="169"/>
        <end position="178"/>
    </location>
</feature>
<dbReference type="PROSITE" id="PS50026">
    <property type="entry name" value="EGF_3"/>
    <property type="match status" value="7"/>
</dbReference>
<evidence type="ECO:0000256" key="3">
    <source>
        <dbReference type="ARBA" id="ARBA00022536"/>
    </source>
</evidence>
<feature type="domain" description="EGF-like" evidence="20">
    <location>
        <begin position="278"/>
        <end position="316"/>
    </location>
</feature>
<keyword evidence="8" id="KW-0106">Calcium</keyword>
<keyword evidence="9" id="KW-0832">Ubl conjugation</keyword>
<feature type="domain" description="EGF-like" evidence="20">
    <location>
        <begin position="356"/>
        <end position="394"/>
    </location>
</feature>
<dbReference type="FunFam" id="2.10.25.10:FF:000185">
    <property type="entry name" value="basement membrane-specific heparan sulfate proteoglycan core protein-like"/>
    <property type="match status" value="1"/>
</dbReference>
<feature type="disulfide bond" evidence="15">
    <location>
        <begin position="498"/>
        <end position="507"/>
    </location>
</feature>
<dbReference type="Proteomes" id="UP001148018">
    <property type="component" value="Unassembled WGS sequence"/>
</dbReference>
<dbReference type="GO" id="GO:0005509">
    <property type="term" value="F:calcium ion binding"/>
    <property type="evidence" value="ECO:0007669"/>
    <property type="project" value="InterPro"/>
</dbReference>
<evidence type="ECO:0000313" key="22">
    <source>
        <dbReference type="EMBL" id="KAJ3590275.1"/>
    </source>
</evidence>
<evidence type="ECO:0000256" key="11">
    <source>
        <dbReference type="ARBA" id="ARBA00022989"/>
    </source>
</evidence>
<feature type="signal peptide" evidence="19">
    <location>
        <begin position="1"/>
        <end position="20"/>
    </location>
</feature>
<evidence type="ECO:0000259" key="21">
    <source>
        <dbReference type="PROSITE" id="PS51051"/>
    </source>
</evidence>
<dbReference type="Gene3D" id="2.10.25.140">
    <property type="match status" value="1"/>
</dbReference>
<feature type="disulfide bond" evidence="16">
    <location>
        <begin position="182"/>
        <end position="194"/>
    </location>
</feature>
<dbReference type="GO" id="GO:0048513">
    <property type="term" value="P:animal organ development"/>
    <property type="evidence" value="ECO:0007669"/>
    <property type="project" value="UniProtKB-ARBA"/>
</dbReference>
<dbReference type="Gene3D" id="2.60.40.3510">
    <property type="match status" value="1"/>
</dbReference>
<evidence type="ECO:0000256" key="19">
    <source>
        <dbReference type="SAM" id="SignalP"/>
    </source>
</evidence>
<dbReference type="InterPro" id="IPR001881">
    <property type="entry name" value="EGF-like_Ca-bd_dom"/>
</dbReference>
<keyword evidence="7" id="KW-0221">Differentiation</keyword>
<evidence type="ECO:0000256" key="14">
    <source>
        <dbReference type="ARBA" id="ARBA00023180"/>
    </source>
</evidence>
<dbReference type="PRINTS" id="PR00010">
    <property type="entry name" value="EGFBLOOD"/>
</dbReference>
<dbReference type="InterPro" id="IPR018097">
    <property type="entry name" value="EGF_Ca-bd_CS"/>
</dbReference>
<keyword evidence="4 17" id="KW-0812">Transmembrane</keyword>
<evidence type="ECO:0000256" key="8">
    <source>
        <dbReference type="ARBA" id="ARBA00022837"/>
    </source>
</evidence>
<evidence type="ECO:0000256" key="9">
    <source>
        <dbReference type="ARBA" id="ARBA00022843"/>
    </source>
</evidence>
<dbReference type="GO" id="GO:0009952">
    <property type="term" value="P:anterior/posterior pattern specification"/>
    <property type="evidence" value="ECO:0007669"/>
    <property type="project" value="UniProtKB-ARBA"/>
</dbReference>
<keyword evidence="11 17" id="KW-1133">Transmembrane helix</keyword>
<dbReference type="PROSITE" id="PS01187">
    <property type="entry name" value="EGF_CA"/>
    <property type="match status" value="1"/>
</dbReference>
<feature type="disulfide bond" evidence="15">
    <location>
        <begin position="422"/>
        <end position="431"/>
    </location>
</feature>
<dbReference type="InterPro" id="IPR000152">
    <property type="entry name" value="EGF-type_Asp/Asn_hydroxyl_site"/>
</dbReference>
<feature type="disulfide bond" evidence="15">
    <location>
        <begin position="344"/>
        <end position="353"/>
    </location>
</feature>
<dbReference type="FunFam" id="2.10.25.10:FF:000012">
    <property type="entry name" value="Delta-like protein"/>
    <property type="match status" value="1"/>
</dbReference>
<keyword evidence="5 17" id="KW-0732">Signal</keyword>
<feature type="disulfide bond" evidence="15">
    <location>
        <begin position="235"/>
        <end position="244"/>
    </location>
</feature>
<dbReference type="FunFam" id="2.10.25.10:FF:000064">
    <property type="entry name" value="Delta-like protein"/>
    <property type="match status" value="1"/>
</dbReference>
<dbReference type="InterPro" id="IPR011651">
    <property type="entry name" value="Notch_ligand_N"/>
</dbReference>
<evidence type="ECO:0000256" key="12">
    <source>
        <dbReference type="ARBA" id="ARBA00023136"/>
    </source>
</evidence>
<dbReference type="SUPFAM" id="SSF57196">
    <property type="entry name" value="EGF/Laminin"/>
    <property type="match status" value="3"/>
</dbReference>
<evidence type="ECO:0000256" key="4">
    <source>
        <dbReference type="ARBA" id="ARBA00022692"/>
    </source>
</evidence>
<feature type="domain" description="EGF-like" evidence="20">
    <location>
        <begin position="434"/>
        <end position="470"/>
    </location>
</feature>
<reference evidence="22" key="1">
    <citation type="submission" date="2022-07" db="EMBL/GenBank/DDBJ databases">
        <title>Chromosome-level genome of Muraenolepis orangiensis.</title>
        <authorList>
            <person name="Kim J."/>
        </authorList>
    </citation>
    <scope>NUCLEOTIDE SEQUENCE</scope>
    <source>
        <strain evidence="22">KU_S4_2022</strain>
        <tissue evidence="22">Muscle</tissue>
    </source>
</reference>
<dbReference type="FunFam" id="2.10.25.10:FF:000368">
    <property type="entry name" value="Delta-like 3 (Drosophila), isoform CRA_b"/>
    <property type="match status" value="1"/>
</dbReference>
<evidence type="ECO:0000256" key="18">
    <source>
        <dbReference type="SAM" id="MobiDB-lite"/>
    </source>
</evidence>
<keyword evidence="3 15" id="KW-0245">EGF-like domain</keyword>
<dbReference type="SMART" id="SM00179">
    <property type="entry name" value="EGF_CA"/>
    <property type="match status" value="6"/>
</dbReference>
<dbReference type="FunFam" id="2.10.25.10:FF:000122">
    <property type="entry name" value="Protein crumbs homolog 2"/>
    <property type="match status" value="1"/>
</dbReference>
<dbReference type="PROSITE" id="PS00010">
    <property type="entry name" value="ASX_HYDROXYL"/>
    <property type="match status" value="2"/>
</dbReference>
<keyword evidence="14" id="KW-0325">Glycoprotein</keyword>